<accession>A0ABQ1THZ9</accession>
<dbReference type="Gene3D" id="2.60.40.200">
    <property type="entry name" value="Superoxide dismutase, copper/zinc binding domain"/>
    <property type="match status" value="1"/>
</dbReference>
<dbReference type="PANTHER" id="PTHR10003">
    <property type="entry name" value="SUPEROXIDE DISMUTASE CU-ZN -RELATED"/>
    <property type="match status" value="1"/>
</dbReference>
<reference evidence="4" key="1">
    <citation type="journal article" date="2019" name="Int. J. Syst. Evol. Microbiol.">
        <title>The Global Catalogue of Microorganisms (GCM) 10K type strain sequencing project: providing services to taxonomists for standard genome sequencing and annotation.</title>
        <authorList>
            <consortium name="The Broad Institute Genomics Platform"/>
            <consortium name="The Broad Institute Genome Sequencing Center for Infectious Disease"/>
            <person name="Wu L."/>
            <person name="Ma J."/>
        </authorList>
    </citation>
    <scope>NUCLEOTIDE SEQUENCE [LARGE SCALE GENOMIC DNA]</scope>
    <source>
        <strain evidence="4">CGMCC 1.15197</strain>
    </source>
</reference>
<sequence length="179" mass="18568">MKHLLFTGALLALGALSGCDDDSTGDIIRLAHANLEAKSGSSLLGTVSFSQLNGRGVRVYVVVSGATPGQHAVHLHQNGDCSGPTAMNVGTHWNPTNEPHGRRDTPPFHRGDIGNMSVDANGNGVLALTAEDWNIGGNDPSRDILNKAVIVHAGADDYVTQPSGNSGVHIGCGVVMDDQ</sequence>
<evidence type="ECO:0000313" key="3">
    <source>
        <dbReference type="EMBL" id="GGE95956.1"/>
    </source>
</evidence>
<dbReference type="InterPro" id="IPR001424">
    <property type="entry name" value="SOD_Cu_Zn_dom"/>
</dbReference>
<name>A0ABQ1THZ9_9BACT</name>
<dbReference type="SUPFAM" id="SSF49329">
    <property type="entry name" value="Cu,Zn superoxide dismutase-like"/>
    <property type="match status" value="1"/>
</dbReference>
<dbReference type="PROSITE" id="PS51257">
    <property type="entry name" value="PROKAR_LIPOPROTEIN"/>
    <property type="match status" value="1"/>
</dbReference>
<dbReference type="Proteomes" id="UP000632273">
    <property type="component" value="Unassembled WGS sequence"/>
</dbReference>
<evidence type="ECO:0000313" key="4">
    <source>
        <dbReference type="Proteomes" id="UP000632273"/>
    </source>
</evidence>
<proteinExistence type="inferred from homology"/>
<comment type="similarity">
    <text evidence="1">Belongs to the Cu-Zn superoxide dismutase family.</text>
</comment>
<dbReference type="InterPro" id="IPR036423">
    <property type="entry name" value="SOD-like_Cu/Zn_dom_sf"/>
</dbReference>
<gene>
    <name evidence="3" type="primary">sodC</name>
    <name evidence="3" type="ORF">GCM10011383_03400</name>
</gene>
<organism evidence="3 4">
    <name type="scientific">Hymenobacter cavernae</name>
    <dbReference type="NCBI Taxonomy" id="2044852"/>
    <lineage>
        <taxon>Bacteria</taxon>
        <taxon>Pseudomonadati</taxon>
        <taxon>Bacteroidota</taxon>
        <taxon>Cytophagia</taxon>
        <taxon>Cytophagales</taxon>
        <taxon>Hymenobacteraceae</taxon>
        <taxon>Hymenobacter</taxon>
    </lineage>
</organism>
<dbReference type="InterPro" id="IPR024134">
    <property type="entry name" value="SOD_Cu/Zn_/chaperone"/>
</dbReference>
<dbReference type="Pfam" id="PF00080">
    <property type="entry name" value="Sod_Cu"/>
    <property type="match status" value="1"/>
</dbReference>
<evidence type="ECO:0000259" key="2">
    <source>
        <dbReference type="Pfam" id="PF00080"/>
    </source>
</evidence>
<protein>
    <submittedName>
        <fullName evidence="3">Superoxide dismutase [Cu-Zn]</fullName>
    </submittedName>
</protein>
<dbReference type="RefSeq" id="WP_229755079.1">
    <property type="nucleotide sequence ID" value="NZ_BMHT01000001.1"/>
</dbReference>
<comment type="caution">
    <text evidence="3">The sequence shown here is derived from an EMBL/GenBank/DDBJ whole genome shotgun (WGS) entry which is preliminary data.</text>
</comment>
<keyword evidence="4" id="KW-1185">Reference proteome</keyword>
<evidence type="ECO:0000256" key="1">
    <source>
        <dbReference type="ARBA" id="ARBA00010457"/>
    </source>
</evidence>
<feature type="domain" description="Superoxide dismutase copper/zinc binding" evidence="2">
    <location>
        <begin position="45"/>
        <end position="175"/>
    </location>
</feature>
<dbReference type="EMBL" id="BMHT01000001">
    <property type="protein sequence ID" value="GGE95956.1"/>
    <property type="molecule type" value="Genomic_DNA"/>
</dbReference>